<dbReference type="RefSeq" id="XP_010912233.1">
    <property type="nucleotide sequence ID" value="XM_010913931.3"/>
</dbReference>
<feature type="coiled-coil region" evidence="1">
    <location>
        <begin position="119"/>
        <end position="315"/>
    </location>
</feature>
<dbReference type="RefSeq" id="XP_073109208.1">
    <property type="nucleotide sequence ID" value="XM_073253107.1"/>
</dbReference>
<dbReference type="GeneID" id="105038197"/>
<evidence type="ECO:0000313" key="4">
    <source>
        <dbReference type="RefSeq" id="XP_010912233.1"/>
    </source>
</evidence>
<keyword evidence="2" id="KW-1185">Reference proteome</keyword>
<feature type="coiled-coil region" evidence="1">
    <location>
        <begin position="59"/>
        <end position="93"/>
    </location>
</feature>
<dbReference type="OrthoDB" id="1735671at2759"/>
<dbReference type="KEGG" id="egu:105038197"/>
<protein>
    <submittedName>
        <fullName evidence="3 4">Trichohyalin</fullName>
    </submittedName>
</protein>
<organism evidence="2 4">
    <name type="scientific">Elaeis guineensis var. tenera</name>
    <name type="common">Oil palm</name>
    <dbReference type="NCBI Taxonomy" id="51953"/>
    <lineage>
        <taxon>Eukaryota</taxon>
        <taxon>Viridiplantae</taxon>
        <taxon>Streptophyta</taxon>
        <taxon>Embryophyta</taxon>
        <taxon>Tracheophyta</taxon>
        <taxon>Spermatophyta</taxon>
        <taxon>Magnoliopsida</taxon>
        <taxon>Liliopsida</taxon>
        <taxon>Arecaceae</taxon>
        <taxon>Arecoideae</taxon>
        <taxon>Cocoseae</taxon>
        <taxon>Elaeidinae</taxon>
        <taxon>Elaeis</taxon>
    </lineage>
</organism>
<dbReference type="PANTHER" id="PTHR47747:SF2">
    <property type="entry name" value="RIBONUCLEASE P PROTEIN SUBUNIT P38-LIKE PROTEIN"/>
    <property type="match status" value="1"/>
</dbReference>
<reference evidence="3 4" key="1">
    <citation type="submission" date="2025-04" db="UniProtKB">
        <authorList>
            <consortium name="RefSeq"/>
        </authorList>
    </citation>
    <scope>IDENTIFICATION</scope>
</reference>
<name>A0A6I9QN53_ELAGV</name>
<dbReference type="AlphaFoldDB" id="A0A6I9QN53"/>
<feature type="coiled-coil region" evidence="1">
    <location>
        <begin position="468"/>
        <end position="495"/>
    </location>
</feature>
<gene>
    <name evidence="3 4" type="primary">LOC105038197</name>
</gene>
<sequence length="874" mass="100741">MGEEEQSASLQQINDGAYPMFFGVSCAFVALQLMSRMRKLDTEHAHRRRIGELMLQGSAQLLGLLVERAQRREEALEEKLRKSELEVDELKQRRIEDAKANEKVVSIFAAHEQSWIAERKSLRHQIQALVTEMRILKARNEEAVLDLRRRVEEEERAIRIKDEAFEEEARKRRELEEMLQLAEEAKEELKERTTKEAQEHLAELRKHKTAFVEVVSNQRQLEADMGRALRQAEAAKQQLEEALEQKEEALAMVEKLSGDIVKLEKDSEQKDKILSAMLRKSKLDTAEKRMLLKEVKISKAKKKQAEMEMERWKNMWESRHKKGWRAAHSLEVGCSQNRRAELQLESRGYNSKTLLLEYLEAESRKEHDSSSAKGESIITTVEYLDRYSSDGNDEPVDDDFGRLQDLVRLETEKYATVLEQRHYTEMEAFTEQLRVKDEKLEAFRWQLLSMELESKRLQSHIEGLDGNLSHFKEENLKLEALLLDKEKELKLLKEKIRYLVQHCQKNNSNYFPRSQVKLTKRRQWEKDQESKTSLVRDSQKPGSLVLEMDTWNASEETNLMQLESHKNRELMYRESTAANTAAISPTYKAQSADNFEGNAITCVNEITLEEPKAGDSISRDKAESIILTSPSPKEEIEEEKEVSMDPGNVHLANSFQKGADIDDKYSSVGPSVVKKDSSWRIDIHALGVSYKIKRLKQQLLVLEKLTASQATEQLTTKDDASNDTAEENRQQENGFMIMMALLSKQVKRYQSLEEKTDNLCQRMHESYRSGSSRNSPTGNTKEQTEALEQFLEEAFQLQRYMVATGQKLMELQSKITSCFAGGCELGESVGFNMRLFADIVRTLLQEILKGLEVRIARIIGDLEGTLASDGILHR</sequence>
<dbReference type="RefSeq" id="XP_073109209.1">
    <property type="nucleotide sequence ID" value="XM_073253108.1"/>
</dbReference>
<dbReference type="Proteomes" id="UP000504607">
    <property type="component" value="Chromosome 1"/>
</dbReference>
<accession>A0A6I9QN53</accession>
<keyword evidence="1" id="KW-0175">Coiled coil</keyword>
<dbReference type="PANTHER" id="PTHR47747">
    <property type="entry name" value="RIBONUCLEASE P PROTEIN SUBUNIT P38-LIKE PROTEIN"/>
    <property type="match status" value="1"/>
</dbReference>
<dbReference type="RefSeq" id="XP_010912226.1">
    <property type="nucleotide sequence ID" value="XM_010913924.3"/>
</dbReference>
<evidence type="ECO:0000256" key="1">
    <source>
        <dbReference type="SAM" id="Coils"/>
    </source>
</evidence>
<evidence type="ECO:0000313" key="2">
    <source>
        <dbReference type="Proteomes" id="UP000504607"/>
    </source>
</evidence>
<proteinExistence type="predicted"/>
<evidence type="ECO:0000313" key="3">
    <source>
        <dbReference type="RefSeq" id="XP_010912226.1"/>
    </source>
</evidence>